<dbReference type="Gene3D" id="1.10.238.10">
    <property type="entry name" value="EF-hand"/>
    <property type="match status" value="1"/>
</dbReference>
<name>A0A9N9XMH9_PHYSR</name>
<dbReference type="Proteomes" id="UP001153712">
    <property type="component" value="Chromosome 2"/>
</dbReference>
<dbReference type="InterPro" id="IPR011992">
    <property type="entry name" value="EF-hand-dom_pair"/>
</dbReference>
<dbReference type="EMBL" id="OU900095">
    <property type="protein sequence ID" value="CAG9858399.1"/>
    <property type="molecule type" value="Genomic_DNA"/>
</dbReference>
<organism evidence="2 3">
    <name type="scientific">Phyllotreta striolata</name>
    <name type="common">Striped flea beetle</name>
    <name type="synonym">Crioceris striolata</name>
    <dbReference type="NCBI Taxonomy" id="444603"/>
    <lineage>
        <taxon>Eukaryota</taxon>
        <taxon>Metazoa</taxon>
        <taxon>Ecdysozoa</taxon>
        <taxon>Arthropoda</taxon>
        <taxon>Hexapoda</taxon>
        <taxon>Insecta</taxon>
        <taxon>Pterygota</taxon>
        <taxon>Neoptera</taxon>
        <taxon>Endopterygota</taxon>
        <taxon>Coleoptera</taxon>
        <taxon>Polyphaga</taxon>
        <taxon>Cucujiformia</taxon>
        <taxon>Chrysomeloidea</taxon>
        <taxon>Chrysomelidae</taxon>
        <taxon>Galerucinae</taxon>
        <taxon>Alticini</taxon>
        <taxon>Phyllotreta</taxon>
    </lineage>
</organism>
<keyword evidence="3" id="KW-1185">Reference proteome</keyword>
<dbReference type="Pfam" id="PF25325">
    <property type="entry name" value="EF-hand_EFHB_C"/>
    <property type="match status" value="1"/>
</dbReference>
<dbReference type="InterPro" id="IPR057428">
    <property type="entry name" value="EFHB_EF-hand_C"/>
</dbReference>
<evidence type="ECO:0000259" key="1">
    <source>
        <dbReference type="Pfam" id="PF25325"/>
    </source>
</evidence>
<sequence>MAGNYGHNMDRMPLICTAGKVFEDPLTRQTVKQCLTEYRVDEAIDTLKRNAHITKEEYKEPQHKPPIDNKNLYRTNTEISGILKPGVRTRYQILLDELEESVHDSYWNKEVGKQYDPTPALPRGMIPVLEKFGIKSNLTEKAELVVNPPKTPYEVLTESQKAHEMYVKTHGDYNPSEKLHRNYWCPPYDCCKRFGRRYNYDYRGIWVKCACAWHIEKPYLHTSKSVADYAARTRYPLGKPIEPNKIKDQMPKDKVFGKPTDRPMYGVAEILKGANYHPCMFLRDMHSWVQMVNKLRMLVYGRISKGYLYLRDFEKTLVHYDDDKSGLMTQDKFYGLCEKYHIQFSMKDMQPFLKIIKVVDEEGMVDYKNFLKMIDPNVRTPEIMPIKDLPESSLYYVTGTQEMSTDKEHYDNSKMPTAGLPSFRTDLERPYKTEGIHTADMDTLPNFTTIKTTINPSIYTRYGLTFRDFFMPRKPEVIRKLFEKIGYPLTDRAFNKLWEEGVAHDETGLCCVDTFKKLIELHFPHRTEIRVDEIDETDCRDVYVNI</sequence>
<dbReference type="AlphaFoldDB" id="A0A9N9XMH9"/>
<evidence type="ECO:0000313" key="2">
    <source>
        <dbReference type="EMBL" id="CAG9858399.1"/>
    </source>
</evidence>
<feature type="domain" description="EFHB C-terminal EF-hand" evidence="1">
    <location>
        <begin position="452"/>
        <end position="519"/>
    </location>
</feature>
<reference evidence="2" key="1">
    <citation type="submission" date="2022-01" db="EMBL/GenBank/DDBJ databases">
        <authorList>
            <person name="King R."/>
        </authorList>
    </citation>
    <scope>NUCLEOTIDE SEQUENCE</scope>
</reference>
<proteinExistence type="predicted"/>
<protein>
    <recommendedName>
        <fullName evidence="1">EFHB C-terminal EF-hand domain-containing protein</fullName>
    </recommendedName>
</protein>
<accession>A0A9N9XMH9</accession>
<dbReference type="SUPFAM" id="SSF47473">
    <property type="entry name" value="EF-hand"/>
    <property type="match status" value="1"/>
</dbReference>
<evidence type="ECO:0000313" key="3">
    <source>
        <dbReference type="Proteomes" id="UP001153712"/>
    </source>
</evidence>
<dbReference type="OrthoDB" id="2096280at2759"/>
<gene>
    <name evidence="2" type="ORF">PHYEVI_LOCUS4788</name>
</gene>